<evidence type="ECO:0008006" key="6">
    <source>
        <dbReference type="Google" id="ProtNLM"/>
    </source>
</evidence>
<reference evidence="4 5" key="1">
    <citation type="journal article" date="2012" name="J. Bacteriol.">
        <title>Genome sequence of the cycloprodigiosin-producing bacterial strain Pseudoalteromonas rubra ATCC 29570(T).</title>
        <authorList>
            <person name="Xie B.B."/>
            <person name="Shu Y.L."/>
            <person name="Qin Q.L."/>
            <person name="Rong J.C."/>
            <person name="Zhang X.Y."/>
            <person name="Chen X.L."/>
            <person name="Zhou B.C."/>
            <person name="Zhang Y.Z."/>
        </authorList>
    </citation>
    <scope>NUCLEOTIDE SEQUENCE [LARGE SCALE GENOMIC DNA]</scope>
    <source>
        <strain evidence="4 5">DSM 6842</strain>
    </source>
</reference>
<dbReference type="EMBL" id="AHCD03000009">
    <property type="protein sequence ID" value="KAF7789067.1"/>
    <property type="molecule type" value="Genomic_DNA"/>
</dbReference>
<evidence type="ECO:0000313" key="5">
    <source>
        <dbReference type="Proteomes" id="UP000016480"/>
    </source>
</evidence>
<dbReference type="AlphaFoldDB" id="A0A8T0CE84"/>
<gene>
    <name evidence="2" type="ORF">PRUB_a0513</name>
    <name evidence="3" type="ORF">PRUB_a0520</name>
    <name evidence="4" type="ORF">PRUB_a5405</name>
</gene>
<sequence>MKVLSFIFVLFLCFNADASGTVKTKIKSLWVNDLGADVVYLEPETPFQSVCNSNGSKYFIIHLDRKNMAEVYSMALAAYMSDMEVNVGGKNECSGTNEVLRYIYLKR</sequence>
<evidence type="ECO:0000256" key="1">
    <source>
        <dbReference type="SAM" id="SignalP"/>
    </source>
</evidence>
<feature type="chain" id="PRO_5036274457" description="DUF3718 domain-containing protein" evidence="1">
    <location>
        <begin position="19"/>
        <end position="107"/>
    </location>
</feature>
<organism evidence="4 5">
    <name type="scientific">Pseudoalteromonas rubra</name>
    <dbReference type="NCBI Taxonomy" id="43658"/>
    <lineage>
        <taxon>Bacteria</taxon>
        <taxon>Pseudomonadati</taxon>
        <taxon>Pseudomonadota</taxon>
        <taxon>Gammaproteobacteria</taxon>
        <taxon>Alteromonadales</taxon>
        <taxon>Pseudoalteromonadaceae</taxon>
        <taxon>Pseudoalteromonas</taxon>
    </lineage>
</organism>
<name>A0A8T0CE84_9GAMM</name>
<dbReference type="EMBL" id="AHCD03000035">
    <property type="protein sequence ID" value="KAF7786066.1"/>
    <property type="molecule type" value="Genomic_DNA"/>
</dbReference>
<dbReference type="RefSeq" id="WP_010387494.1">
    <property type="nucleotide sequence ID" value="NZ_AHCD03000035.1"/>
</dbReference>
<comment type="caution">
    <text evidence="4">The sequence shown here is derived from an EMBL/GenBank/DDBJ whole genome shotgun (WGS) entry which is preliminary data.</text>
</comment>
<evidence type="ECO:0000313" key="2">
    <source>
        <dbReference type="EMBL" id="KAF7786066.1"/>
    </source>
</evidence>
<dbReference type="GeneID" id="61358272"/>
<protein>
    <recommendedName>
        <fullName evidence="6">DUF3718 domain-containing protein</fullName>
    </recommendedName>
</protein>
<evidence type="ECO:0000313" key="3">
    <source>
        <dbReference type="EMBL" id="KAF7786071.1"/>
    </source>
</evidence>
<evidence type="ECO:0000313" key="4">
    <source>
        <dbReference type="EMBL" id="KAF7789067.1"/>
    </source>
</evidence>
<dbReference type="EMBL" id="AHCD03000035">
    <property type="protein sequence ID" value="KAF7786071.1"/>
    <property type="molecule type" value="Genomic_DNA"/>
</dbReference>
<dbReference type="Proteomes" id="UP000016480">
    <property type="component" value="Unassembled WGS sequence"/>
</dbReference>
<reference evidence="4" key="2">
    <citation type="submission" date="2015-06" db="EMBL/GenBank/DDBJ databases">
        <title>Genome sequence of Pseudoalteromonas rubra.</title>
        <authorList>
            <person name="Xie B.-B."/>
            <person name="Rong J.-C."/>
            <person name="Qin Q.-L."/>
            <person name="Zhang Y.-Z."/>
        </authorList>
    </citation>
    <scope>NUCLEOTIDE SEQUENCE</scope>
    <source>
        <strain evidence="4">DSM 6842</strain>
    </source>
</reference>
<keyword evidence="1" id="KW-0732">Signal</keyword>
<feature type="signal peptide" evidence="1">
    <location>
        <begin position="1"/>
        <end position="18"/>
    </location>
</feature>
<proteinExistence type="predicted"/>
<accession>A0A8T0CE84</accession>